<evidence type="ECO:0000313" key="3">
    <source>
        <dbReference type="Proteomes" id="UP000233551"/>
    </source>
</evidence>
<name>A0A2I0KRL8_PUNGR</name>
<organism evidence="2 3">
    <name type="scientific">Punica granatum</name>
    <name type="common">Pomegranate</name>
    <dbReference type="NCBI Taxonomy" id="22663"/>
    <lineage>
        <taxon>Eukaryota</taxon>
        <taxon>Viridiplantae</taxon>
        <taxon>Streptophyta</taxon>
        <taxon>Embryophyta</taxon>
        <taxon>Tracheophyta</taxon>
        <taxon>Spermatophyta</taxon>
        <taxon>Magnoliopsida</taxon>
        <taxon>eudicotyledons</taxon>
        <taxon>Gunneridae</taxon>
        <taxon>Pentapetalae</taxon>
        <taxon>rosids</taxon>
        <taxon>malvids</taxon>
        <taxon>Myrtales</taxon>
        <taxon>Lythraceae</taxon>
        <taxon>Punica</taxon>
    </lineage>
</organism>
<reference evidence="2 3" key="1">
    <citation type="submission" date="2017-11" db="EMBL/GenBank/DDBJ databases">
        <title>De-novo sequencing of pomegranate (Punica granatum L.) genome.</title>
        <authorList>
            <person name="Akparov Z."/>
            <person name="Amiraslanov A."/>
            <person name="Hajiyeva S."/>
            <person name="Abbasov M."/>
            <person name="Kaur K."/>
            <person name="Hamwieh A."/>
            <person name="Solovyev V."/>
            <person name="Salamov A."/>
            <person name="Braich B."/>
            <person name="Kosarev P."/>
            <person name="Mahmoud A."/>
            <person name="Hajiyev E."/>
            <person name="Babayeva S."/>
            <person name="Izzatullayeva V."/>
            <person name="Mammadov A."/>
            <person name="Mammadov A."/>
            <person name="Sharifova S."/>
            <person name="Ojaghi J."/>
            <person name="Eynullazada K."/>
            <person name="Bayramov B."/>
            <person name="Abdulazimova A."/>
            <person name="Shahmuradov I."/>
        </authorList>
    </citation>
    <scope>NUCLEOTIDE SEQUENCE [LARGE SCALE GENOMIC DNA]</scope>
    <source>
        <strain evidence="3">cv. AG2017</strain>
        <tissue evidence="2">Leaf</tissue>
    </source>
</reference>
<evidence type="ECO:0008006" key="4">
    <source>
        <dbReference type="Google" id="ProtNLM"/>
    </source>
</evidence>
<dbReference type="AlphaFoldDB" id="A0A2I0KRL8"/>
<evidence type="ECO:0000256" key="1">
    <source>
        <dbReference type="SAM" id="MobiDB-lite"/>
    </source>
</evidence>
<feature type="region of interest" description="Disordered" evidence="1">
    <location>
        <begin position="182"/>
        <end position="218"/>
    </location>
</feature>
<feature type="compositionally biased region" description="Polar residues" evidence="1">
    <location>
        <begin position="182"/>
        <end position="194"/>
    </location>
</feature>
<keyword evidence="3" id="KW-1185">Reference proteome</keyword>
<protein>
    <recommendedName>
        <fullName evidence="4">Aminotransferase-like plant mobile domain-containing protein</fullName>
    </recommendedName>
</protein>
<dbReference type="Proteomes" id="UP000233551">
    <property type="component" value="Unassembled WGS sequence"/>
</dbReference>
<evidence type="ECO:0000313" key="2">
    <source>
        <dbReference type="EMBL" id="PKI71132.1"/>
    </source>
</evidence>
<feature type="compositionally biased region" description="Low complexity" evidence="1">
    <location>
        <begin position="196"/>
        <end position="211"/>
    </location>
</feature>
<comment type="caution">
    <text evidence="2">The sequence shown here is derived from an EMBL/GenBank/DDBJ whole genome shotgun (WGS) entry which is preliminary data.</text>
</comment>
<accession>A0A2I0KRL8</accession>
<gene>
    <name evidence="2" type="ORF">CRG98_008476</name>
</gene>
<proteinExistence type="predicted"/>
<sequence>MRGSPHLLQIWLLAHVRPFYSSHPFSYIADERPLIELLVSVFPPPERSFSEWRHFWRELTPARFLWVARWNPGGPTITGCPGIVGVPLLSHLGSMLIFPGRVIKQLGSLQDIPTEADRLPYCIQWVNSTSTVPARFMQIREIHRQRDASTIQRLYFPEHPTDEERALSATSAYVAQFYSPGSTSLQRSQTTSIPRATPTSASEAESSTQAAMRTELQSIREERDRLRCELVDSREEVTDYRELQTELARARARIATLDREVACLSTMLDRERARARGAPHP</sequence>
<dbReference type="EMBL" id="PGOL01000397">
    <property type="protein sequence ID" value="PKI71132.1"/>
    <property type="molecule type" value="Genomic_DNA"/>
</dbReference>